<proteinExistence type="predicted"/>
<evidence type="ECO:0000313" key="3">
    <source>
        <dbReference type="EMBL" id="MET3662815.1"/>
    </source>
</evidence>
<dbReference type="RefSeq" id="WP_354152655.1">
    <property type="nucleotide sequence ID" value="NZ_JBEPMN010000015.1"/>
</dbReference>
<dbReference type="EMBL" id="JBEPMN010000015">
    <property type="protein sequence ID" value="MET3662815.1"/>
    <property type="molecule type" value="Genomic_DNA"/>
</dbReference>
<dbReference type="Gene3D" id="3.40.190.10">
    <property type="entry name" value="Periplasmic binding protein-like II"/>
    <property type="match status" value="2"/>
</dbReference>
<evidence type="ECO:0000259" key="2">
    <source>
        <dbReference type="Pfam" id="PF09084"/>
    </source>
</evidence>
<feature type="domain" description="SsuA/THI5-like" evidence="2">
    <location>
        <begin position="41"/>
        <end position="251"/>
    </location>
</feature>
<name>A0ABV2KQA8_9HYPH</name>
<dbReference type="PANTHER" id="PTHR31528:SF3">
    <property type="entry name" value="THIAMINE BIOSYNTHESIS PROTEIN HI_0357-RELATED"/>
    <property type="match status" value="1"/>
</dbReference>
<protein>
    <submittedName>
        <fullName evidence="3">NitT/TauT family transport system substrate-binding protein</fullName>
    </submittedName>
</protein>
<dbReference type="PANTHER" id="PTHR31528">
    <property type="entry name" value="4-AMINO-5-HYDROXYMETHYL-2-METHYLPYRIMIDINE PHOSPHATE SYNTHASE THI11-RELATED"/>
    <property type="match status" value="1"/>
</dbReference>
<keyword evidence="4" id="KW-1185">Reference proteome</keyword>
<dbReference type="InterPro" id="IPR015168">
    <property type="entry name" value="SsuA/THI5"/>
</dbReference>
<accession>A0ABV2KQA8</accession>
<keyword evidence="1" id="KW-0732">Signal</keyword>
<gene>
    <name evidence="3" type="ORF">ABID44_003166</name>
</gene>
<feature type="signal peptide" evidence="1">
    <location>
        <begin position="1"/>
        <end position="23"/>
    </location>
</feature>
<sequence length="331" mass="35814">MFNYKAIITTAVMLGATVSFSHAEAAKTVRINQAFQSLLYLPLYVARDKGFFEEAGVDVKITTGGGAAQSWSAVLGGSADFSIHDPVFIPISKAKGGPGVVVAAIQDAPAVWVVGKDSTDLQDNVALFKDKIVTTMPEPDSTWAFFSYLMQSNNFDKDYAKINQVGVGNEMAPLLAGRSDYALGTEPQISQVETEGMSVVYSFSADPDWYPFAFSALLSTEAYVKDHADETQRVVNALQRASEYIYTNTDDAVKVAQDAFPDLDKAVVEKAVQRELAAKAYPKEVTVSEKSWENAMRIADFVGIIDKDADTSSYAGNVNTEFAKNAVGQAD</sequence>
<dbReference type="Proteomes" id="UP001549143">
    <property type="component" value="Unassembled WGS sequence"/>
</dbReference>
<dbReference type="SUPFAM" id="SSF53850">
    <property type="entry name" value="Periplasmic binding protein-like II"/>
    <property type="match status" value="1"/>
</dbReference>
<dbReference type="InterPro" id="IPR027939">
    <property type="entry name" value="NMT1/THI5"/>
</dbReference>
<organism evidence="3 4">
    <name type="scientific">Aquamicrobium ahrensii</name>
    <dbReference type="NCBI Taxonomy" id="469551"/>
    <lineage>
        <taxon>Bacteria</taxon>
        <taxon>Pseudomonadati</taxon>
        <taxon>Pseudomonadota</taxon>
        <taxon>Alphaproteobacteria</taxon>
        <taxon>Hyphomicrobiales</taxon>
        <taxon>Phyllobacteriaceae</taxon>
        <taxon>Aquamicrobium</taxon>
    </lineage>
</organism>
<evidence type="ECO:0000313" key="4">
    <source>
        <dbReference type="Proteomes" id="UP001549143"/>
    </source>
</evidence>
<comment type="caution">
    <text evidence="3">The sequence shown here is derived from an EMBL/GenBank/DDBJ whole genome shotgun (WGS) entry which is preliminary data.</text>
</comment>
<dbReference type="Pfam" id="PF09084">
    <property type="entry name" value="NMT1"/>
    <property type="match status" value="1"/>
</dbReference>
<feature type="chain" id="PRO_5045611049" evidence="1">
    <location>
        <begin position="24"/>
        <end position="331"/>
    </location>
</feature>
<reference evidence="3 4" key="1">
    <citation type="submission" date="2024-06" db="EMBL/GenBank/DDBJ databases">
        <title>Genomic Encyclopedia of Type Strains, Phase IV (KMG-IV): sequencing the most valuable type-strain genomes for metagenomic binning, comparative biology and taxonomic classification.</title>
        <authorList>
            <person name="Goeker M."/>
        </authorList>
    </citation>
    <scope>NUCLEOTIDE SEQUENCE [LARGE SCALE GENOMIC DNA]</scope>
    <source>
        <strain evidence="3 4">DSM 19730</strain>
    </source>
</reference>
<evidence type="ECO:0000256" key="1">
    <source>
        <dbReference type="SAM" id="SignalP"/>
    </source>
</evidence>